<keyword evidence="3" id="KW-1185">Reference proteome</keyword>
<dbReference type="EMBL" id="BNCD01000027">
    <property type="protein sequence ID" value="GHH87358.1"/>
    <property type="molecule type" value="Genomic_DNA"/>
</dbReference>
<proteinExistence type="predicted"/>
<feature type="region of interest" description="Disordered" evidence="1">
    <location>
        <begin position="47"/>
        <end position="97"/>
    </location>
</feature>
<dbReference type="Proteomes" id="UP000603708">
    <property type="component" value="Unassembled WGS sequence"/>
</dbReference>
<evidence type="ECO:0000313" key="2">
    <source>
        <dbReference type="EMBL" id="GHH87358.1"/>
    </source>
</evidence>
<sequence length="97" mass="9668">MRAMGRAAALPAGCDAVALVLPVTGAYPVGMAGDVLVRGVPITRWLSHRPSAEGGPPGSRPKEAGRRIACDGTGRGGPRAERGGSAVRPASGSGQPK</sequence>
<accession>A0A919L828</accession>
<comment type="caution">
    <text evidence="2">The sequence shown here is derived from an EMBL/GenBank/DDBJ whole genome shotgun (WGS) entry which is preliminary data.</text>
</comment>
<reference evidence="2" key="2">
    <citation type="submission" date="2020-09" db="EMBL/GenBank/DDBJ databases">
        <authorList>
            <person name="Sun Q."/>
            <person name="Ohkuma M."/>
        </authorList>
    </citation>
    <scope>NUCLEOTIDE SEQUENCE</scope>
    <source>
        <strain evidence="2">JCM 5069</strain>
    </source>
</reference>
<name>A0A919L828_9ACTN</name>
<reference evidence="2" key="1">
    <citation type="journal article" date="2014" name="Int. J. Syst. Evol. Microbiol.">
        <title>Complete genome sequence of Corynebacterium casei LMG S-19264T (=DSM 44701T), isolated from a smear-ripened cheese.</title>
        <authorList>
            <consortium name="US DOE Joint Genome Institute (JGI-PGF)"/>
            <person name="Walter F."/>
            <person name="Albersmeier A."/>
            <person name="Kalinowski J."/>
            <person name="Ruckert C."/>
        </authorList>
    </citation>
    <scope>NUCLEOTIDE SEQUENCE</scope>
    <source>
        <strain evidence="2">JCM 5069</strain>
    </source>
</reference>
<gene>
    <name evidence="2" type="ORF">GCM10018793_62870</name>
</gene>
<organism evidence="2 3">
    <name type="scientific">Streptomyces sulfonofaciens</name>
    <dbReference type="NCBI Taxonomy" id="68272"/>
    <lineage>
        <taxon>Bacteria</taxon>
        <taxon>Bacillati</taxon>
        <taxon>Actinomycetota</taxon>
        <taxon>Actinomycetes</taxon>
        <taxon>Kitasatosporales</taxon>
        <taxon>Streptomycetaceae</taxon>
        <taxon>Streptomyces</taxon>
    </lineage>
</organism>
<evidence type="ECO:0000313" key="3">
    <source>
        <dbReference type="Proteomes" id="UP000603708"/>
    </source>
</evidence>
<feature type="compositionally biased region" description="Basic and acidic residues" evidence="1">
    <location>
        <begin position="60"/>
        <end position="69"/>
    </location>
</feature>
<protein>
    <submittedName>
        <fullName evidence="2">Uncharacterized protein</fullName>
    </submittedName>
</protein>
<evidence type="ECO:0000256" key="1">
    <source>
        <dbReference type="SAM" id="MobiDB-lite"/>
    </source>
</evidence>
<dbReference type="AlphaFoldDB" id="A0A919L828"/>